<keyword evidence="2" id="KW-0238">DNA-binding</keyword>
<dbReference type="InterPro" id="IPR046347">
    <property type="entry name" value="bZIP_sf"/>
</dbReference>
<dbReference type="AlphaFoldDB" id="A0A0F7ZF47"/>
<feature type="compositionally biased region" description="Polar residues" evidence="5">
    <location>
        <begin position="94"/>
        <end position="105"/>
    </location>
</feature>
<keyword evidence="4" id="KW-0175">Coiled coil</keyword>
<dbReference type="GO" id="GO:0003677">
    <property type="term" value="F:DNA binding"/>
    <property type="evidence" value="ECO:0007669"/>
    <property type="project" value="UniProtKB-KW"/>
</dbReference>
<evidence type="ECO:0000256" key="3">
    <source>
        <dbReference type="ARBA" id="ARBA00023163"/>
    </source>
</evidence>
<dbReference type="SUPFAM" id="SSF57959">
    <property type="entry name" value="Leucine zipper domain"/>
    <property type="match status" value="1"/>
</dbReference>
<dbReference type="GO" id="GO:0003700">
    <property type="term" value="F:DNA-binding transcription factor activity"/>
    <property type="evidence" value="ECO:0007669"/>
    <property type="project" value="InterPro"/>
</dbReference>
<dbReference type="SMART" id="SM00338">
    <property type="entry name" value="BRLZ"/>
    <property type="match status" value="1"/>
</dbReference>
<keyword evidence="3" id="KW-0804">Transcription</keyword>
<organism evidence="7 8">
    <name type="scientific">Hirsutella minnesotensis 3608</name>
    <dbReference type="NCBI Taxonomy" id="1043627"/>
    <lineage>
        <taxon>Eukaryota</taxon>
        <taxon>Fungi</taxon>
        <taxon>Dikarya</taxon>
        <taxon>Ascomycota</taxon>
        <taxon>Pezizomycotina</taxon>
        <taxon>Sordariomycetes</taxon>
        <taxon>Hypocreomycetidae</taxon>
        <taxon>Hypocreales</taxon>
        <taxon>Ophiocordycipitaceae</taxon>
        <taxon>Hirsutella</taxon>
    </lineage>
</organism>
<reference evidence="7 8" key="1">
    <citation type="journal article" date="2014" name="Genome Biol. Evol.">
        <title>Comparative genomics and transcriptomics analyses reveal divergent lifestyle features of nematode endoparasitic fungus Hirsutella minnesotensis.</title>
        <authorList>
            <person name="Lai Y."/>
            <person name="Liu K."/>
            <person name="Zhang X."/>
            <person name="Zhang X."/>
            <person name="Li K."/>
            <person name="Wang N."/>
            <person name="Shu C."/>
            <person name="Wu Y."/>
            <person name="Wang C."/>
            <person name="Bushley K.E."/>
            <person name="Xiang M."/>
            <person name="Liu X."/>
        </authorList>
    </citation>
    <scope>NUCLEOTIDE SEQUENCE [LARGE SCALE GENOMIC DNA]</scope>
    <source>
        <strain evidence="7 8">3608</strain>
    </source>
</reference>
<name>A0A0F7ZF47_9HYPO</name>
<dbReference type="PANTHER" id="PTHR23351">
    <property type="entry name" value="FOS TRANSCRIPTION FACTOR-RELATED"/>
    <property type="match status" value="1"/>
</dbReference>
<dbReference type="GO" id="GO:0006357">
    <property type="term" value="P:regulation of transcription by RNA polymerase II"/>
    <property type="evidence" value="ECO:0007669"/>
    <property type="project" value="InterPro"/>
</dbReference>
<dbReference type="EMBL" id="KQ030874">
    <property type="protein sequence ID" value="KJZ68511.1"/>
    <property type="molecule type" value="Genomic_DNA"/>
</dbReference>
<evidence type="ECO:0000256" key="4">
    <source>
        <dbReference type="SAM" id="Coils"/>
    </source>
</evidence>
<evidence type="ECO:0000256" key="2">
    <source>
        <dbReference type="ARBA" id="ARBA00023125"/>
    </source>
</evidence>
<accession>A0A0F7ZF47</accession>
<dbReference type="InterPro" id="IPR000837">
    <property type="entry name" value="AP-1"/>
</dbReference>
<feature type="region of interest" description="Disordered" evidence="5">
    <location>
        <begin position="37"/>
        <end position="139"/>
    </location>
</feature>
<proteinExistence type="predicted"/>
<feature type="domain" description="BZIP" evidence="6">
    <location>
        <begin position="123"/>
        <end position="186"/>
    </location>
</feature>
<keyword evidence="1" id="KW-0805">Transcription regulation</keyword>
<evidence type="ECO:0000313" key="8">
    <source>
        <dbReference type="Proteomes" id="UP000054481"/>
    </source>
</evidence>
<feature type="compositionally biased region" description="Low complexity" evidence="5">
    <location>
        <begin position="69"/>
        <end position="86"/>
    </location>
</feature>
<evidence type="ECO:0000313" key="7">
    <source>
        <dbReference type="EMBL" id="KJZ68511.1"/>
    </source>
</evidence>
<protein>
    <recommendedName>
        <fullName evidence="6">BZIP domain-containing protein</fullName>
    </recommendedName>
</protein>
<dbReference type="OrthoDB" id="4927852at2759"/>
<keyword evidence="8" id="KW-1185">Reference proteome</keyword>
<dbReference type="Pfam" id="PF00170">
    <property type="entry name" value="bZIP_1"/>
    <property type="match status" value="1"/>
</dbReference>
<evidence type="ECO:0000256" key="1">
    <source>
        <dbReference type="ARBA" id="ARBA00023015"/>
    </source>
</evidence>
<dbReference type="Gene3D" id="1.20.5.170">
    <property type="match status" value="1"/>
</dbReference>
<feature type="compositionally biased region" description="Basic and acidic residues" evidence="5">
    <location>
        <begin position="128"/>
        <end position="139"/>
    </location>
</feature>
<dbReference type="InterPro" id="IPR004827">
    <property type="entry name" value="bZIP"/>
</dbReference>
<dbReference type="Proteomes" id="UP000054481">
    <property type="component" value="Unassembled WGS sequence"/>
</dbReference>
<gene>
    <name evidence="7" type="ORF">HIM_12095</name>
</gene>
<feature type="coiled-coil region" evidence="4">
    <location>
        <begin position="141"/>
        <end position="168"/>
    </location>
</feature>
<dbReference type="CDD" id="cd14687">
    <property type="entry name" value="bZIP_ATF2"/>
    <property type="match status" value="1"/>
</dbReference>
<dbReference type="PROSITE" id="PS50217">
    <property type="entry name" value="BZIP"/>
    <property type="match status" value="1"/>
</dbReference>
<evidence type="ECO:0000256" key="5">
    <source>
        <dbReference type="SAM" id="MobiDB-lite"/>
    </source>
</evidence>
<sequence length="210" mass="23495">MNQEPQGLFECGFMYDTIYRYPRPIDSLTWLDEALSPSNEPAMNPRDLNAGEDTGADMYGISHPLPLQRSSSESPRTSSVPSLPNILPSPPSEYTKSSRSAISNESFKRKTRSSESASVAKQTAKVLKAREKNRVAADKCRSKKRRAVEQLKTRHESLKAKHRQLCSAVSDLVAETHSLRNTLLQHGSCDCALIQKYLKGAAFRWLAEKK</sequence>
<dbReference type="PANTHER" id="PTHR23351:SF24">
    <property type="entry name" value="ACTIVATING TRANSCRIPTION FACTOR 3-RELATED"/>
    <property type="match status" value="1"/>
</dbReference>
<evidence type="ECO:0000259" key="6">
    <source>
        <dbReference type="PROSITE" id="PS50217"/>
    </source>
</evidence>